<dbReference type="RefSeq" id="WP_224007572.1">
    <property type="nucleotide sequence ID" value="NZ_CAJZAF010000034.1"/>
</dbReference>
<dbReference type="InterPro" id="IPR036388">
    <property type="entry name" value="WH-like_DNA-bd_sf"/>
</dbReference>
<dbReference type="Proteomes" id="UP000701702">
    <property type="component" value="Unassembled WGS sequence"/>
</dbReference>
<dbReference type="Gene3D" id="3.40.50.10490">
    <property type="entry name" value="Glucose-6-phosphate isomerase like protein, domain 1"/>
    <property type="match status" value="1"/>
</dbReference>
<dbReference type="InterPro" id="IPR046348">
    <property type="entry name" value="SIS_dom_sf"/>
</dbReference>
<dbReference type="CDD" id="cd05013">
    <property type="entry name" value="SIS_RpiR"/>
    <property type="match status" value="1"/>
</dbReference>
<dbReference type="SUPFAM" id="SSF46689">
    <property type="entry name" value="Homeodomain-like"/>
    <property type="match status" value="1"/>
</dbReference>
<keyword evidence="4" id="KW-0804">Transcription</keyword>
<proteinExistence type="predicted"/>
<dbReference type="InterPro" id="IPR047640">
    <property type="entry name" value="RpiR-like"/>
</dbReference>
<dbReference type="InterPro" id="IPR009057">
    <property type="entry name" value="Homeodomain-like_sf"/>
</dbReference>
<feature type="domain" description="HTH rpiR-type" evidence="5">
    <location>
        <begin position="16"/>
        <end position="92"/>
    </location>
</feature>
<evidence type="ECO:0000256" key="1">
    <source>
        <dbReference type="ARBA" id="ARBA00023015"/>
    </source>
</evidence>
<dbReference type="Gene3D" id="1.10.10.10">
    <property type="entry name" value="Winged helix-like DNA-binding domain superfamily/Winged helix DNA-binding domain"/>
    <property type="match status" value="1"/>
</dbReference>
<dbReference type="Pfam" id="PF01418">
    <property type="entry name" value="HTH_6"/>
    <property type="match status" value="1"/>
</dbReference>
<dbReference type="InterPro" id="IPR001347">
    <property type="entry name" value="SIS_dom"/>
</dbReference>
<accession>A0ABM8XSQ8</accession>
<dbReference type="InterPro" id="IPR035472">
    <property type="entry name" value="RpiR-like_SIS"/>
</dbReference>
<keyword evidence="2" id="KW-0238">DNA-binding</keyword>
<dbReference type="Pfam" id="PF01380">
    <property type="entry name" value="SIS"/>
    <property type="match status" value="1"/>
</dbReference>
<evidence type="ECO:0000313" key="7">
    <source>
        <dbReference type="EMBL" id="CAG9183366.1"/>
    </source>
</evidence>
<evidence type="ECO:0000256" key="2">
    <source>
        <dbReference type="ARBA" id="ARBA00023125"/>
    </source>
</evidence>
<dbReference type="PANTHER" id="PTHR30514">
    <property type="entry name" value="GLUCOKINASE"/>
    <property type="match status" value="1"/>
</dbReference>
<protein>
    <submittedName>
        <fullName evidence="7">HTH-type transcriptional regulator MurR</fullName>
    </submittedName>
</protein>
<organism evidence="7 8">
    <name type="scientific">Cupriavidus pinatubonensis</name>
    <dbReference type="NCBI Taxonomy" id="248026"/>
    <lineage>
        <taxon>Bacteria</taxon>
        <taxon>Pseudomonadati</taxon>
        <taxon>Pseudomonadota</taxon>
        <taxon>Betaproteobacteria</taxon>
        <taxon>Burkholderiales</taxon>
        <taxon>Burkholderiaceae</taxon>
        <taxon>Cupriavidus</taxon>
    </lineage>
</organism>
<dbReference type="InterPro" id="IPR000281">
    <property type="entry name" value="HTH_RpiR"/>
</dbReference>
<keyword evidence="8" id="KW-1185">Reference proteome</keyword>
<comment type="caution">
    <text evidence="7">The sequence shown here is derived from an EMBL/GenBank/DDBJ whole genome shotgun (WGS) entry which is preliminary data.</text>
</comment>
<gene>
    <name evidence="7" type="primary">murR_2</name>
    <name evidence="7" type="ORF">LMG23994_05128</name>
</gene>
<evidence type="ECO:0000256" key="4">
    <source>
        <dbReference type="ARBA" id="ARBA00023163"/>
    </source>
</evidence>
<sequence>MTNTVDTVPASPASAEKFLQELKACYDGLSPQLKLIARYVEASRDSIALEGIQDTARHCGVQPSAVVRFAKRFGFSGFSEMQALFRVGAAQRLAPDRDYQERIRTLINADSSPITSSRIAQEVINGSVQSLHALQSKLSSREFDAAVDLMMEAPAIWLVATRRSFPVGAYLAYSLQHTEKPIHWLHGLGHMQQGELRALKKGDVLIAVSFEPYAAETLEVVDAALSRGARLLAITDSQLSPLVSRADAVLLAQEASTFGFRSLTSTLCLAQSLFLGLAYRMELAGPAGREQTKES</sequence>
<evidence type="ECO:0000313" key="8">
    <source>
        <dbReference type="Proteomes" id="UP000701702"/>
    </source>
</evidence>
<dbReference type="EMBL" id="CAJZAF010000034">
    <property type="protein sequence ID" value="CAG9183366.1"/>
    <property type="molecule type" value="Genomic_DNA"/>
</dbReference>
<evidence type="ECO:0000259" key="5">
    <source>
        <dbReference type="PROSITE" id="PS51071"/>
    </source>
</evidence>
<feature type="domain" description="SIS" evidence="6">
    <location>
        <begin position="146"/>
        <end position="283"/>
    </location>
</feature>
<dbReference type="SUPFAM" id="SSF53697">
    <property type="entry name" value="SIS domain"/>
    <property type="match status" value="1"/>
</dbReference>
<evidence type="ECO:0000256" key="3">
    <source>
        <dbReference type="ARBA" id="ARBA00023152"/>
    </source>
</evidence>
<reference evidence="7 8" key="1">
    <citation type="submission" date="2021-08" db="EMBL/GenBank/DDBJ databases">
        <authorList>
            <person name="Peeters C."/>
        </authorList>
    </citation>
    <scope>NUCLEOTIDE SEQUENCE [LARGE SCALE GENOMIC DNA]</scope>
    <source>
        <strain evidence="7 8">LMG 23994</strain>
    </source>
</reference>
<keyword evidence="3" id="KW-0324">Glycolysis</keyword>
<evidence type="ECO:0000259" key="6">
    <source>
        <dbReference type="PROSITE" id="PS51464"/>
    </source>
</evidence>
<name>A0ABM8XSQ8_9BURK</name>
<dbReference type="PROSITE" id="PS51071">
    <property type="entry name" value="HTH_RPIR"/>
    <property type="match status" value="1"/>
</dbReference>
<dbReference type="PROSITE" id="PS51464">
    <property type="entry name" value="SIS"/>
    <property type="match status" value="1"/>
</dbReference>
<keyword evidence="1" id="KW-0805">Transcription regulation</keyword>
<dbReference type="PANTHER" id="PTHR30514:SF20">
    <property type="entry name" value="TRANSCRIPTIONAL REGULATOR"/>
    <property type="match status" value="1"/>
</dbReference>